<dbReference type="AlphaFoldDB" id="A0A4S2KTV8"/>
<gene>
    <name evidence="2" type="ORF">DBV15_01502</name>
</gene>
<evidence type="ECO:0000256" key="1">
    <source>
        <dbReference type="SAM" id="MobiDB-lite"/>
    </source>
</evidence>
<name>A0A4S2KTV8_9HYME</name>
<proteinExistence type="predicted"/>
<dbReference type="Proteomes" id="UP000310200">
    <property type="component" value="Unassembled WGS sequence"/>
</dbReference>
<evidence type="ECO:0000313" key="2">
    <source>
        <dbReference type="EMBL" id="TGZ53415.1"/>
    </source>
</evidence>
<comment type="caution">
    <text evidence="2">The sequence shown here is derived from an EMBL/GenBank/DDBJ whole genome shotgun (WGS) entry which is preliminary data.</text>
</comment>
<evidence type="ECO:0008006" key="4">
    <source>
        <dbReference type="Google" id="ProtNLM"/>
    </source>
</evidence>
<dbReference type="STRING" id="300112.A0A4S2KTV8"/>
<feature type="region of interest" description="Disordered" evidence="1">
    <location>
        <begin position="1"/>
        <end position="35"/>
    </location>
</feature>
<feature type="region of interest" description="Disordered" evidence="1">
    <location>
        <begin position="117"/>
        <end position="142"/>
    </location>
</feature>
<protein>
    <recommendedName>
        <fullName evidence="4">C2H2-type domain-containing protein</fullName>
    </recommendedName>
</protein>
<evidence type="ECO:0000313" key="3">
    <source>
        <dbReference type="Proteomes" id="UP000310200"/>
    </source>
</evidence>
<sequence length="208" mass="23502">MSMYTPYAQSDSLQDRHASLHAHTHTPGETDEREETMIWGPDLELKNWRISKIFERQSNSDERRRCSLCGKVVTNVRNHYYVHFPGKYACPLCPAVYTRSDTLLTHTPVDLASRIARESSSSLRPPSLLHPPPVPSREAISSSPELAHLPLDKQDRANWCLLKSGEDSMDIRNPQGLKGTKIEELIDATSLSEIMKDLDFNVGQYLGS</sequence>
<reference evidence="2 3" key="1">
    <citation type="journal article" date="2019" name="Philos. Trans. R. Soc. Lond., B, Biol. Sci.">
        <title>Ant behaviour and brain gene expression of defending hosts depend on the ecological success of the intruding social parasite.</title>
        <authorList>
            <person name="Kaur R."/>
            <person name="Stoldt M."/>
            <person name="Jongepier E."/>
            <person name="Feldmeyer B."/>
            <person name="Menzel F."/>
            <person name="Bornberg-Bauer E."/>
            <person name="Foitzik S."/>
        </authorList>
    </citation>
    <scope>NUCLEOTIDE SEQUENCE [LARGE SCALE GENOMIC DNA]</scope>
    <source>
        <tissue evidence="2">Whole body</tissue>
    </source>
</reference>
<accession>A0A4S2KTV8</accession>
<organism evidence="2 3">
    <name type="scientific">Temnothorax longispinosus</name>
    <dbReference type="NCBI Taxonomy" id="300112"/>
    <lineage>
        <taxon>Eukaryota</taxon>
        <taxon>Metazoa</taxon>
        <taxon>Ecdysozoa</taxon>
        <taxon>Arthropoda</taxon>
        <taxon>Hexapoda</taxon>
        <taxon>Insecta</taxon>
        <taxon>Pterygota</taxon>
        <taxon>Neoptera</taxon>
        <taxon>Endopterygota</taxon>
        <taxon>Hymenoptera</taxon>
        <taxon>Apocrita</taxon>
        <taxon>Aculeata</taxon>
        <taxon>Formicoidea</taxon>
        <taxon>Formicidae</taxon>
        <taxon>Myrmicinae</taxon>
        <taxon>Temnothorax</taxon>
    </lineage>
</organism>
<dbReference type="EMBL" id="QBLH01001040">
    <property type="protein sequence ID" value="TGZ53415.1"/>
    <property type="molecule type" value="Genomic_DNA"/>
</dbReference>
<keyword evidence="3" id="KW-1185">Reference proteome</keyword>